<dbReference type="PANTHER" id="PTHR23501:SF199">
    <property type="entry name" value="MFS EFFLUX TRANSPORTER INPD-RELATED"/>
    <property type="match status" value="1"/>
</dbReference>
<feature type="transmembrane region" description="Helical" evidence="6">
    <location>
        <begin position="254"/>
        <end position="275"/>
    </location>
</feature>
<dbReference type="SUPFAM" id="SSF103473">
    <property type="entry name" value="MFS general substrate transporter"/>
    <property type="match status" value="1"/>
</dbReference>
<name>A0ABR1TUF1_9PEZI</name>
<keyword evidence="8" id="KW-1185">Reference proteome</keyword>
<evidence type="ECO:0000313" key="7">
    <source>
        <dbReference type="EMBL" id="KAK8050265.1"/>
    </source>
</evidence>
<keyword evidence="3 6" id="KW-1133">Transmembrane helix</keyword>
<dbReference type="RefSeq" id="XP_066712514.1">
    <property type="nucleotide sequence ID" value="XM_066863404.1"/>
</dbReference>
<feature type="transmembrane region" description="Helical" evidence="6">
    <location>
        <begin position="413"/>
        <end position="433"/>
    </location>
</feature>
<evidence type="ECO:0000256" key="3">
    <source>
        <dbReference type="ARBA" id="ARBA00022989"/>
    </source>
</evidence>
<dbReference type="InterPro" id="IPR011701">
    <property type="entry name" value="MFS"/>
</dbReference>
<proteinExistence type="predicted"/>
<feature type="transmembrane region" description="Helical" evidence="6">
    <location>
        <begin position="124"/>
        <end position="142"/>
    </location>
</feature>
<feature type="region of interest" description="Disordered" evidence="5">
    <location>
        <begin position="1"/>
        <end position="43"/>
    </location>
</feature>
<evidence type="ECO:0000256" key="2">
    <source>
        <dbReference type="ARBA" id="ARBA00022692"/>
    </source>
</evidence>
<feature type="transmembrane region" description="Helical" evidence="6">
    <location>
        <begin position="346"/>
        <end position="363"/>
    </location>
</feature>
<feature type="transmembrane region" description="Helical" evidence="6">
    <location>
        <begin position="383"/>
        <end position="401"/>
    </location>
</feature>
<protein>
    <submittedName>
        <fullName evidence="7">Major facilitator superfamily transporter</fullName>
    </submittedName>
</protein>
<dbReference type="GeneID" id="92096467"/>
<feature type="transmembrane region" description="Helical" evidence="6">
    <location>
        <begin position="295"/>
        <end position="315"/>
    </location>
</feature>
<comment type="caution">
    <text evidence="7">The sequence shown here is derived from an EMBL/GenBank/DDBJ whole genome shotgun (WGS) entry which is preliminary data.</text>
</comment>
<accession>A0ABR1TUF1</accession>
<evidence type="ECO:0000256" key="5">
    <source>
        <dbReference type="SAM" id="MobiDB-lite"/>
    </source>
</evidence>
<keyword evidence="2 6" id="KW-0812">Transmembrane</keyword>
<feature type="transmembrane region" description="Helical" evidence="6">
    <location>
        <begin position="162"/>
        <end position="186"/>
    </location>
</feature>
<dbReference type="CDD" id="cd17502">
    <property type="entry name" value="MFS_Azr1_MDR_like"/>
    <property type="match status" value="1"/>
</dbReference>
<feature type="transmembrane region" description="Helical" evidence="6">
    <location>
        <begin position="193"/>
        <end position="214"/>
    </location>
</feature>
<feature type="compositionally biased region" description="Polar residues" evidence="5">
    <location>
        <begin position="1"/>
        <end position="32"/>
    </location>
</feature>
<feature type="transmembrane region" description="Helical" evidence="6">
    <location>
        <begin position="59"/>
        <end position="83"/>
    </location>
</feature>
<dbReference type="InterPro" id="IPR036259">
    <property type="entry name" value="MFS_trans_sf"/>
</dbReference>
<dbReference type="PANTHER" id="PTHR23501">
    <property type="entry name" value="MAJOR FACILITATOR SUPERFAMILY"/>
    <property type="match status" value="1"/>
</dbReference>
<reference evidence="7 8" key="1">
    <citation type="submission" date="2023-01" db="EMBL/GenBank/DDBJ databases">
        <title>Analysis of 21 Apiospora genomes using comparative genomics revels a genus with tremendous synthesis potential of carbohydrate active enzymes and secondary metabolites.</title>
        <authorList>
            <person name="Sorensen T."/>
        </authorList>
    </citation>
    <scope>NUCLEOTIDE SEQUENCE [LARGE SCALE GENOMIC DNA]</scope>
    <source>
        <strain evidence="7 8">CBS 135458</strain>
    </source>
</reference>
<sequence>MSSATATPAETGSLNHGTEPASQWPETAPQATETEKVDTKKVDLREDGTEYPNGVKLHLIMLAVCLAVFLMALDNATIATAIPKITDEFRSLPDVGWYGSAYLLTASTLQLLFGKFYTFFSVKWVYLSAIIVFELGSLICGWPKTLSPLLSGAPLPLAKRPIYSGMIGGLYGVASVAGPLLGGVFADKATWRWCFLINLPIGAVTLFVIAFFYADPQMTRPPAESFIARLERFDPIGTGDNATVPPRIMRNRSVWTSSFFGFATTAAFFVLVYYLPIWFQAVQGASAVDSGLRNLPMLISVVVASMIAGIAVTVFGYYTPFMIAATVLMSIGAGLLSTFQPGTSRAAWIGYQVIFGLGVGLGMQQPLMAVQAVLNMVDVPTGTAIIVFAQTLGGSLFVGVGQSVFTNQLVKSLAAYVPSLSPSIVLATGATNLQKSLPVGDIAGIQLAYSEALTKAFLVTVALSAISVVGCALNPWKSVKGKKIEAGLA</sequence>
<evidence type="ECO:0000256" key="4">
    <source>
        <dbReference type="ARBA" id="ARBA00023136"/>
    </source>
</evidence>
<dbReference type="Pfam" id="PF07690">
    <property type="entry name" value="MFS_1"/>
    <property type="match status" value="2"/>
</dbReference>
<dbReference type="Gene3D" id="1.20.1250.20">
    <property type="entry name" value="MFS general substrate transporter like domains"/>
    <property type="match status" value="1"/>
</dbReference>
<keyword evidence="4 6" id="KW-0472">Membrane</keyword>
<feature type="compositionally biased region" description="Basic and acidic residues" evidence="5">
    <location>
        <begin position="33"/>
        <end position="43"/>
    </location>
</feature>
<organism evidence="7 8">
    <name type="scientific">Apiospora phragmitis</name>
    <dbReference type="NCBI Taxonomy" id="2905665"/>
    <lineage>
        <taxon>Eukaryota</taxon>
        <taxon>Fungi</taxon>
        <taxon>Dikarya</taxon>
        <taxon>Ascomycota</taxon>
        <taxon>Pezizomycotina</taxon>
        <taxon>Sordariomycetes</taxon>
        <taxon>Xylariomycetidae</taxon>
        <taxon>Amphisphaeriales</taxon>
        <taxon>Apiosporaceae</taxon>
        <taxon>Apiospora</taxon>
    </lineage>
</organism>
<feature type="transmembrane region" description="Helical" evidence="6">
    <location>
        <begin position="95"/>
        <end position="112"/>
    </location>
</feature>
<feature type="transmembrane region" description="Helical" evidence="6">
    <location>
        <begin position="321"/>
        <end position="339"/>
    </location>
</feature>
<evidence type="ECO:0000313" key="8">
    <source>
        <dbReference type="Proteomes" id="UP001480595"/>
    </source>
</evidence>
<comment type="subcellular location">
    <subcellularLocation>
        <location evidence="1">Membrane</location>
        <topology evidence="1">Multi-pass membrane protein</topology>
    </subcellularLocation>
</comment>
<gene>
    <name evidence="7" type="ORF">PG994_011995</name>
</gene>
<feature type="transmembrane region" description="Helical" evidence="6">
    <location>
        <begin position="453"/>
        <end position="473"/>
    </location>
</feature>
<evidence type="ECO:0000256" key="1">
    <source>
        <dbReference type="ARBA" id="ARBA00004141"/>
    </source>
</evidence>
<evidence type="ECO:0000256" key="6">
    <source>
        <dbReference type="SAM" id="Phobius"/>
    </source>
</evidence>
<dbReference type="Proteomes" id="UP001480595">
    <property type="component" value="Unassembled WGS sequence"/>
</dbReference>
<dbReference type="EMBL" id="JAQQWL010000011">
    <property type="protein sequence ID" value="KAK8050265.1"/>
    <property type="molecule type" value="Genomic_DNA"/>
</dbReference>